<evidence type="ECO:0000313" key="3">
    <source>
        <dbReference type="Proteomes" id="UP000033699"/>
    </source>
</evidence>
<keyword evidence="1" id="KW-0175">Coiled coil</keyword>
<keyword evidence="3" id="KW-1185">Reference proteome</keyword>
<evidence type="ECO:0000256" key="1">
    <source>
        <dbReference type="SAM" id="Coils"/>
    </source>
</evidence>
<name>A0A0F2TL05_STRR3</name>
<comment type="caution">
    <text evidence="2">The sequence shown here is derived from an EMBL/GenBank/DDBJ whole genome shotgun (WGS) entry which is preliminary data.</text>
</comment>
<sequence>MNQQHQDERTRIRAAVDRLLGGEATASDGSLTVLALAVEAGVTRMAIIRRHTDLKNEFYSRVRNETAQTPEPEKLLRATVAKLKTTITEQRAEIEELRRQVTGLALAGAVLTDQLHAPQQNPAADNNLLPFTRL</sequence>
<dbReference type="OrthoDB" id="7472701at2"/>
<dbReference type="EMBL" id="JZKH01000001">
    <property type="protein sequence ID" value="KJS63839.1"/>
    <property type="molecule type" value="Genomic_DNA"/>
</dbReference>
<dbReference type="AlphaFoldDB" id="A0A0F2TL05"/>
<reference evidence="2 3" key="1">
    <citation type="submission" date="2015-02" db="EMBL/GenBank/DDBJ databases">
        <authorList>
            <person name="Ju K.-S."/>
            <person name="Doroghazi J.R."/>
            <person name="Metcalf W."/>
        </authorList>
    </citation>
    <scope>NUCLEOTIDE SEQUENCE [LARGE SCALE GENOMIC DNA]</scope>
    <source>
        <strain evidence="2 3">ATCC 31215</strain>
    </source>
</reference>
<dbReference type="Proteomes" id="UP000033699">
    <property type="component" value="Unassembled WGS sequence"/>
</dbReference>
<gene>
    <name evidence="2" type="ORF">VM95_00980</name>
</gene>
<proteinExistence type="predicted"/>
<evidence type="ECO:0000313" key="2">
    <source>
        <dbReference type="EMBL" id="KJS63839.1"/>
    </source>
</evidence>
<dbReference type="PATRIC" id="fig|359131.3.peg.218"/>
<protein>
    <submittedName>
        <fullName evidence="2">Uncharacterized protein</fullName>
    </submittedName>
</protein>
<accession>A0A0F2TL05</accession>
<dbReference type="RefSeq" id="WP_045691972.1">
    <property type="nucleotide sequence ID" value="NZ_JZKH01000001.1"/>
</dbReference>
<feature type="coiled-coil region" evidence="1">
    <location>
        <begin position="80"/>
        <end position="107"/>
    </location>
</feature>
<organism evidence="2 3">
    <name type="scientific">Streptomyces rubellomurinus (strain ATCC 31215)</name>
    <dbReference type="NCBI Taxonomy" id="359131"/>
    <lineage>
        <taxon>Bacteria</taxon>
        <taxon>Bacillati</taxon>
        <taxon>Actinomycetota</taxon>
        <taxon>Actinomycetes</taxon>
        <taxon>Kitasatosporales</taxon>
        <taxon>Streptomycetaceae</taxon>
        <taxon>Streptomyces</taxon>
    </lineage>
</organism>